<keyword evidence="2" id="KW-1185">Reference proteome</keyword>
<organism evidence="1 2">
    <name type="scientific">Ancylostoma ceylanicum</name>
    <dbReference type="NCBI Taxonomy" id="53326"/>
    <lineage>
        <taxon>Eukaryota</taxon>
        <taxon>Metazoa</taxon>
        <taxon>Ecdysozoa</taxon>
        <taxon>Nematoda</taxon>
        <taxon>Chromadorea</taxon>
        <taxon>Rhabditida</taxon>
        <taxon>Rhabditina</taxon>
        <taxon>Rhabditomorpha</taxon>
        <taxon>Strongyloidea</taxon>
        <taxon>Ancylostomatidae</taxon>
        <taxon>Ancylostomatinae</taxon>
        <taxon>Ancylostoma</taxon>
    </lineage>
</organism>
<comment type="caution">
    <text evidence="1">The sequence shown here is derived from an EMBL/GenBank/DDBJ whole genome shotgun (WGS) entry which is preliminary data.</text>
</comment>
<sequence>MWVIKRQNGEAHRSCNWTNPGNEQSWIECPPRPPAAVACIIQVTRGKRLIFSPTYRYLTWASTAIAWVTSMMHPI</sequence>
<reference evidence="2" key="1">
    <citation type="journal article" date="2015" name="Nat. Genet.">
        <title>The genome and transcriptome of the zoonotic hookworm Ancylostoma ceylanicum identify infection-specific gene families.</title>
        <authorList>
            <person name="Schwarz E.M."/>
            <person name="Hu Y."/>
            <person name="Antoshechkin I."/>
            <person name="Miller M.M."/>
            <person name="Sternberg P.W."/>
            <person name="Aroian R.V."/>
        </authorList>
    </citation>
    <scope>NUCLEOTIDE SEQUENCE</scope>
    <source>
        <strain evidence="2">HY135</strain>
    </source>
</reference>
<dbReference type="Proteomes" id="UP000024635">
    <property type="component" value="Unassembled WGS sequence"/>
</dbReference>
<dbReference type="EMBL" id="JARK01001435">
    <property type="protein sequence ID" value="EYC02550.1"/>
    <property type="molecule type" value="Genomic_DNA"/>
</dbReference>
<accession>A0A016TIR3</accession>
<dbReference type="AlphaFoldDB" id="A0A016TIR3"/>
<evidence type="ECO:0000313" key="1">
    <source>
        <dbReference type="EMBL" id="EYC02550.1"/>
    </source>
</evidence>
<proteinExistence type="predicted"/>
<evidence type="ECO:0000313" key="2">
    <source>
        <dbReference type="Proteomes" id="UP000024635"/>
    </source>
</evidence>
<name>A0A016TIR3_9BILA</name>
<protein>
    <submittedName>
        <fullName evidence="1">Uncharacterized protein</fullName>
    </submittedName>
</protein>
<gene>
    <name evidence="1" type="primary">Acey_s0099.g3176</name>
    <name evidence="1" type="ORF">Y032_0099g3176</name>
</gene>